<dbReference type="RefSeq" id="YP_009124493.1">
    <property type="nucleotide sequence ID" value="NC_026587.1"/>
</dbReference>
<keyword evidence="3" id="KW-1185">Reference proteome</keyword>
<sequence>MFKNLMRGVAIVLTLALVAGCSDVVPPAMKGKHLSGSGYSTNVLEPGRHWRAPWTRIVMLDVSTQTVAEPLKVKMADNLDLSFVVRFRTRIAGTERTINAMFNDIRVENDRVTLQQVYGVYGKDVVQRVSRSVLGKYRTQDVAANFDKINQALHSQLVAAMEGSPLEVSNITLADLQYPKVITKAIEAQNERELAIKTAENEQAIEMVKRENALKLAEADREIELTKARTLADQNEITNRGLSERLLQYKALEVQMEMTKNSSAVFVPYEALTSPGFQNRVYK</sequence>
<dbReference type="Gene3D" id="3.30.479.30">
    <property type="entry name" value="Band 7 domain"/>
    <property type="match status" value="1"/>
</dbReference>
<evidence type="ECO:0000313" key="3">
    <source>
        <dbReference type="Proteomes" id="UP000030230"/>
    </source>
</evidence>
<dbReference type="SUPFAM" id="SSF117892">
    <property type="entry name" value="Band 7/SPFH domain"/>
    <property type="match status" value="1"/>
</dbReference>
<dbReference type="InterPro" id="IPR036013">
    <property type="entry name" value="Band_7/SPFH_dom_sf"/>
</dbReference>
<accession>A0A0A1IWG8</accession>
<dbReference type="OrthoDB" id="5904at10239"/>
<name>A0A0A1IWG8_9CAUD</name>
<dbReference type="KEGG" id="vg:23679408"/>
<reference evidence="3" key="1">
    <citation type="journal article" date="2015" name="PLoS ONE">
        <title>Investigation of a Large Collection of Pseudomonas aeruginosa Bacteriophages Collected from a Single Environmental Source in Abidjan, Cote d'Ivoire.</title>
        <authorList>
            <person name="Essoh C."/>
            <person name="Latino L."/>
            <person name="Midoux C."/>
            <person name="Blouin Y."/>
            <person name="Loukou G."/>
            <person name="Nguetta S.P."/>
            <person name="Lathro S."/>
            <person name="Cablanmian A."/>
            <person name="Kouassi A.K."/>
            <person name="Vergnaud G."/>
            <person name="Pourcel C."/>
        </authorList>
    </citation>
    <scope>NUCLEOTIDE SEQUENCE [LARGE SCALE GENOMIC DNA]</scope>
</reference>
<dbReference type="InterPro" id="IPR001107">
    <property type="entry name" value="Band_7"/>
</dbReference>
<gene>
    <name evidence="2" type="primary">ORF97</name>
</gene>
<dbReference type="Proteomes" id="UP000030230">
    <property type="component" value="Segment"/>
</dbReference>
<protein>
    <recommendedName>
        <fullName evidence="1">Band 7 domain-containing protein</fullName>
    </recommendedName>
</protein>
<dbReference type="GeneID" id="23679408"/>
<feature type="domain" description="Band 7" evidence="1">
    <location>
        <begin position="38"/>
        <end position="202"/>
    </location>
</feature>
<organism evidence="2 3">
    <name type="scientific">Pseudomonas phage vB_PaeM_PAO1_Ab03</name>
    <dbReference type="NCBI Taxonomy" id="1548901"/>
    <lineage>
        <taxon>Viruses</taxon>
        <taxon>Duplodnaviria</taxon>
        <taxon>Heunggongvirae</taxon>
        <taxon>Uroviricota</taxon>
        <taxon>Caudoviricetes</taxon>
        <taxon>Vandenendeviridae</taxon>
        <taxon>Nankokuvirus</taxon>
        <taxon>Nankokuvirus Ab03</taxon>
    </lineage>
</organism>
<dbReference type="Pfam" id="PF01145">
    <property type="entry name" value="Band_7"/>
    <property type="match status" value="1"/>
</dbReference>
<dbReference type="EMBL" id="LN610573">
    <property type="protein sequence ID" value="CEF89202.1"/>
    <property type="molecule type" value="Genomic_DNA"/>
</dbReference>
<proteinExistence type="predicted"/>
<evidence type="ECO:0000313" key="2">
    <source>
        <dbReference type="EMBL" id="CEF89202.1"/>
    </source>
</evidence>
<dbReference type="PROSITE" id="PS51257">
    <property type="entry name" value="PROKAR_LIPOPROTEIN"/>
    <property type="match status" value="1"/>
</dbReference>
<evidence type="ECO:0000259" key="1">
    <source>
        <dbReference type="Pfam" id="PF01145"/>
    </source>
</evidence>